<sequence>MKKKVNWGIIGLGKIANKFAEDLQLSNTAVLHAVASRNEERARNFGEKHKSVKFYTSYEELADDPEIDVIYVATPHTFHFENTMMCLKKGKGVLCEKPMGIDVQEVEIMVREARSRNLFLMEGLWTRFMPSINKLMEILENKAIGDILFVRADFGFKADAHPEGRLFNKKLGGGSLMDLGIYPVYLSLLALGIPLDIKCMARMTTTEVDATCSMLLNYENGAKAILESTLEAETPSEAYIHGSKGSLKLHSRFHQAEKITITQNGTKEVFNLEYEGNGFIHEIEEVNDCLLRGEIESSKLPLKTSIEVSHLIDRIKKEIGLDYKTKIASHKA</sequence>
<organism evidence="5 6">
    <name type="scientific">Salinimicrobium gaetbulicola</name>
    <dbReference type="NCBI Taxonomy" id="999702"/>
    <lineage>
        <taxon>Bacteria</taxon>
        <taxon>Pseudomonadati</taxon>
        <taxon>Bacteroidota</taxon>
        <taxon>Flavobacteriia</taxon>
        <taxon>Flavobacteriales</taxon>
        <taxon>Flavobacteriaceae</taxon>
        <taxon>Salinimicrobium</taxon>
    </lineage>
</organism>
<dbReference type="Gene3D" id="3.40.50.720">
    <property type="entry name" value="NAD(P)-binding Rossmann-like Domain"/>
    <property type="match status" value="1"/>
</dbReference>
<evidence type="ECO:0000313" key="5">
    <source>
        <dbReference type="EMBL" id="MFD0976032.1"/>
    </source>
</evidence>
<dbReference type="Gene3D" id="3.30.360.10">
    <property type="entry name" value="Dihydrodipicolinate Reductase, domain 2"/>
    <property type="match status" value="1"/>
</dbReference>
<dbReference type="SUPFAM" id="SSF51735">
    <property type="entry name" value="NAD(P)-binding Rossmann-fold domains"/>
    <property type="match status" value="1"/>
</dbReference>
<dbReference type="SUPFAM" id="SSF55347">
    <property type="entry name" value="Glyceraldehyde-3-phosphate dehydrogenase-like, C-terminal domain"/>
    <property type="match status" value="1"/>
</dbReference>
<keyword evidence="2" id="KW-0560">Oxidoreductase</keyword>
<evidence type="ECO:0000259" key="4">
    <source>
        <dbReference type="Pfam" id="PF22725"/>
    </source>
</evidence>
<comment type="similarity">
    <text evidence="1">Belongs to the Gfo/Idh/MocA family.</text>
</comment>
<dbReference type="PANTHER" id="PTHR22604:SF105">
    <property type="entry name" value="TRANS-1,2-DIHYDROBENZENE-1,2-DIOL DEHYDROGENASE"/>
    <property type="match status" value="1"/>
</dbReference>
<dbReference type="Pfam" id="PF22725">
    <property type="entry name" value="GFO_IDH_MocA_C3"/>
    <property type="match status" value="1"/>
</dbReference>
<accession>A0ABW3IDB5</accession>
<dbReference type="InterPro" id="IPR000683">
    <property type="entry name" value="Gfo/Idh/MocA-like_OxRdtase_N"/>
</dbReference>
<comment type="caution">
    <text evidence="5">The sequence shown here is derived from an EMBL/GenBank/DDBJ whole genome shotgun (WGS) entry which is preliminary data.</text>
</comment>
<dbReference type="PANTHER" id="PTHR22604">
    <property type="entry name" value="OXIDOREDUCTASES"/>
    <property type="match status" value="1"/>
</dbReference>
<dbReference type="EMBL" id="JBHTJP010000032">
    <property type="protein sequence ID" value="MFD0976032.1"/>
    <property type="molecule type" value="Genomic_DNA"/>
</dbReference>
<dbReference type="Pfam" id="PF01408">
    <property type="entry name" value="GFO_IDH_MocA"/>
    <property type="match status" value="1"/>
</dbReference>
<evidence type="ECO:0000256" key="1">
    <source>
        <dbReference type="ARBA" id="ARBA00010928"/>
    </source>
</evidence>
<feature type="domain" description="GFO/IDH/MocA-like oxidoreductase" evidence="4">
    <location>
        <begin position="133"/>
        <end position="247"/>
    </location>
</feature>
<proteinExistence type="inferred from homology"/>
<dbReference type="InterPro" id="IPR036291">
    <property type="entry name" value="NAD(P)-bd_dom_sf"/>
</dbReference>
<keyword evidence="6" id="KW-1185">Reference proteome</keyword>
<dbReference type="InterPro" id="IPR055170">
    <property type="entry name" value="GFO_IDH_MocA-like_dom"/>
</dbReference>
<feature type="domain" description="Gfo/Idh/MocA-like oxidoreductase N-terminal" evidence="3">
    <location>
        <begin position="5"/>
        <end position="123"/>
    </location>
</feature>
<dbReference type="InterPro" id="IPR050984">
    <property type="entry name" value="Gfo/Idh/MocA_domain"/>
</dbReference>
<evidence type="ECO:0000256" key="2">
    <source>
        <dbReference type="ARBA" id="ARBA00023002"/>
    </source>
</evidence>
<name>A0ABW3IDB5_9FLAO</name>
<evidence type="ECO:0000313" key="6">
    <source>
        <dbReference type="Proteomes" id="UP001597100"/>
    </source>
</evidence>
<evidence type="ECO:0000259" key="3">
    <source>
        <dbReference type="Pfam" id="PF01408"/>
    </source>
</evidence>
<reference evidence="6" key="1">
    <citation type="journal article" date="2019" name="Int. J. Syst. Evol. Microbiol.">
        <title>The Global Catalogue of Microorganisms (GCM) 10K type strain sequencing project: providing services to taxonomists for standard genome sequencing and annotation.</title>
        <authorList>
            <consortium name="The Broad Institute Genomics Platform"/>
            <consortium name="The Broad Institute Genome Sequencing Center for Infectious Disease"/>
            <person name="Wu L."/>
            <person name="Ma J."/>
        </authorList>
    </citation>
    <scope>NUCLEOTIDE SEQUENCE [LARGE SCALE GENOMIC DNA]</scope>
    <source>
        <strain evidence="6">CCUG 60898</strain>
    </source>
</reference>
<dbReference type="Proteomes" id="UP001597100">
    <property type="component" value="Unassembled WGS sequence"/>
</dbReference>
<gene>
    <name evidence="5" type="ORF">ACFQ1G_04430</name>
</gene>
<dbReference type="RefSeq" id="WP_380737065.1">
    <property type="nucleotide sequence ID" value="NZ_JBHTJP010000032.1"/>
</dbReference>
<protein>
    <submittedName>
        <fullName evidence="5">Gfo/Idh/MocA family protein</fullName>
    </submittedName>
</protein>